<proteinExistence type="predicted"/>
<sequence length="199" mass="23354">MFDHILEIVEASNKFIRIYASNGQQIHSTLNNKPHVYFLTEGRVDIYRKTDDILIFTVYAPYILGLFFMFEKNDYHYFRASTDAAFTAIPTIELNCLADSNNLWKHFFLMTCEIASNFFKRDQRFSSKNAYDIIKNNLEAIWELPENERSQISVFKFILSRSTISRSSLNKVLKDLNDGGYIKIHRGKLLNIKNLPLKY</sequence>
<evidence type="ECO:0000259" key="2">
    <source>
        <dbReference type="Pfam" id="PF15977"/>
    </source>
</evidence>
<evidence type="ECO:0000313" key="3">
    <source>
        <dbReference type="EMBL" id="XBN41353.1"/>
    </source>
</evidence>
<dbReference type="AlphaFoldDB" id="A0AAU7J5L8"/>
<evidence type="ECO:0000313" key="4">
    <source>
        <dbReference type="Proteomes" id="UP000323234"/>
    </source>
</evidence>
<dbReference type="RefSeq" id="WP_052954323.1">
    <property type="nucleotide sequence ID" value="NZ_CP126604.1"/>
</dbReference>
<keyword evidence="1" id="KW-0812">Transmembrane</keyword>
<feature type="domain" description="IprA winged helix-turn-helix" evidence="2">
    <location>
        <begin position="130"/>
        <end position="196"/>
    </location>
</feature>
<gene>
    <name evidence="3" type="ORF">F0320_08150</name>
</gene>
<feature type="transmembrane region" description="Helical" evidence="1">
    <location>
        <begin position="53"/>
        <end position="70"/>
    </location>
</feature>
<dbReference type="InterPro" id="IPR041687">
    <property type="entry name" value="HTH_46"/>
</dbReference>
<dbReference type="Pfam" id="PF15977">
    <property type="entry name" value="HTH_46"/>
    <property type="match status" value="1"/>
</dbReference>
<dbReference type="KEGG" id="edy:F0320_08150"/>
<evidence type="ECO:0000256" key="1">
    <source>
        <dbReference type="SAM" id="Phobius"/>
    </source>
</evidence>
<organism evidence="3 4">
    <name type="scientific">Enterobacter dykesii</name>
    <dbReference type="NCBI Taxonomy" id="2797506"/>
    <lineage>
        <taxon>Bacteria</taxon>
        <taxon>Pseudomonadati</taxon>
        <taxon>Pseudomonadota</taxon>
        <taxon>Gammaproteobacteria</taxon>
        <taxon>Enterobacterales</taxon>
        <taxon>Enterobacteriaceae</taxon>
        <taxon>Enterobacter</taxon>
    </lineage>
</organism>
<dbReference type="InterPro" id="IPR018490">
    <property type="entry name" value="cNMP-bd_dom_sf"/>
</dbReference>
<keyword evidence="4" id="KW-1185">Reference proteome</keyword>
<dbReference type="Proteomes" id="UP000323234">
    <property type="component" value="Chromosome"/>
</dbReference>
<name>A0AAU7J5L8_9ENTR</name>
<keyword evidence="1" id="KW-1133">Transmembrane helix</keyword>
<reference evidence="3" key="1">
    <citation type="submission" date="2023-05" db="EMBL/GenBank/DDBJ databases">
        <title>Complete genome sequence data from fresh produce 2nd batch.</title>
        <authorList>
            <person name="Stein M."/>
            <person name="Cho G.-S."/>
            <person name="Brinks E."/>
            <person name="Franz C.M.A.P."/>
        </authorList>
    </citation>
    <scope>NUCLEOTIDE SEQUENCE [LARGE SCALE GENOMIC DNA]</scope>
    <source>
        <strain evidence="3">E1</strain>
    </source>
</reference>
<accession>A0AAU7J5L8</accession>
<dbReference type="SUPFAM" id="SSF51206">
    <property type="entry name" value="cAMP-binding domain-like"/>
    <property type="match status" value="1"/>
</dbReference>
<dbReference type="InterPro" id="IPR014710">
    <property type="entry name" value="RmlC-like_jellyroll"/>
</dbReference>
<dbReference type="Gene3D" id="2.60.120.10">
    <property type="entry name" value="Jelly Rolls"/>
    <property type="match status" value="1"/>
</dbReference>
<keyword evidence="1" id="KW-0472">Membrane</keyword>
<dbReference type="EMBL" id="CP126604">
    <property type="protein sequence ID" value="XBN41353.1"/>
    <property type="molecule type" value="Genomic_DNA"/>
</dbReference>
<protein>
    <submittedName>
        <fullName evidence="3">Helix-turn-helix domain-containing protein</fullName>
    </submittedName>
</protein>